<gene>
    <name evidence="1" type="ORF">EMWEY_00042860</name>
</gene>
<dbReference type="GeneID" id="25338272"/>
<reference evidence="1" key="1">
    <citation type="submission" date="2013-10" db="EMBL/GenBank/DDBJ databases">
        <title>Genomic analysis of the causative agents of coccidiosis in chickens.</title>
        <authorList>
            <person name="Reid A.J."/>
            <person name="Blake D."/>
            <person name="Billington K."/>
            <person name="Browne H."/>
            <person name="Dunn M."/>
            <person name="Hung S."/>
            <person name="Kawahara F."/>
            <person name="Miranda-Saavedra D."/>
            <person name="Mourier T."/>
            <person name="Nagra H."/>
            <person name="Otto T.D."/>
            <person name="Rawlings N."/>
            <person name="Sanchez A."/>
            <person name="Sanders M."/>
            <person name="Subramaniam C."/>
            <person name="Tay Y."/>
            <person name="Dear P."/>
            <person name="Doerig C."/>
            <person name="Gruber A."/>
            <person name="Parkinson J."/>
            <person name="Shirley M."/>
            <person name="Wan K.L."/>
            <person name="Berriman M."/>
            <person name="Tomley F."/>
            <person name="Pain A."/>
        </authorList>
    </citation>
    <scope>NUCLEOTIDE SEQUENCE [LARGE SCALE GENOMIC DNA]</scope>
    <source>
        <strain evidence="1">Weybridge</strain>
    </source>
</reference>
<protein>
    <submittedName>
        <fullName evidence="1">Uncharacterized protein</fullName>
    </submittedName>
</protein>
<dbReference type="EMBL" id="HG722147">
    <property type="protein sequence ID" value="CDJ61599.1"/>
    <property type="molecule type" value="Genomic_DNA"/>
</dbReference>
<proteinExistence type="predicted"/>
<name>U6MGM9_EIMMA</name>
<dbReference type="RefSeq" id="XP_013338249.1">
    <property type="nucleotide sequence ID" value="XM_013482795.1"/>
</dbReference>
<accession>U6MGM9</accession>
<organism evidence="1 2">
    <name type="scientific">Eimeria maxima</name>
    <name type="common">Coccidian parasite</name>
    <dbReference type="NCBI Taxonomy" id="5804"/>
    <lineage>
        <taxon>Eukaryota</taxon>
        <taxon>Sar</taxon>
        <taxon>Alveolata</taxon>
        <taxon>Apicomplexa</taxon>
        <taxon>Conoidasida</taxon>
        <taxon>Coccidia</taxon>
        <taxon>Eucoccidiorida</taxon>
        <taxon>Eimeriorina</taxon>
        <taxon>Eimeriidae</taxon>
        <taxon>Eimeria</taxon>
    </lineage>
</organism>
<dbReference type="VEuPathDB" id="ToxoDB:EMWEY_00042860"/>
<reference evidence="1" key="2">
    <citation type="submission" date="2013-10" db="EMBL/GenBank/DDBJ databases">
        <authorList>
            <person name="Aslett M."/>
        </authorList>
    </citation>
    <scope>NUCLEOTIDE SEQUENCE [LARGE SCALE GENOMIC DNA]</scope>
    <source>
        <strain evidence="1">Weybridge</strain>
    </source>
</reference>
<evidence type="ECO:0000313" key="2">
    <source>
        <dbReference type="Proteomes" id="UP000030763"/>
    </source>
</evidence>
<evidence type="ECO:0000313" key="1">
    <source>
        <dbReference type="EMBL" id="CDJ61599.1"/>
    </source>
</evidence>
<dbReference type="OrthoDB" id="10574003at2759"/>
<dbReference type="Proteomes" id="UP000030763">
    <property type="component" value="Unassembled WGS sequence"/>
</dbReference>
<dbReference type="AlphaFoldDB" id="U6MGM9"/>
<sequence length="84" mass="9011">MRENITLTLSTRVCVGCAAPGVPSPQLIGEELGGEEAAAKGEKDEFVGLTEQEFTLGKHPVLPLNFSLYGICPGETRRLGIRIK</sequence>
<keyword evidence="2" id="KW-1185">Reference proteome</keyword>